<evidence type="ECO:0000256" key="1">
    <source>
        <dbReference type="SAM" id="MobiDB-lite"/>
    </source>
</evidence>
<comment type="caution">
    <text evidence="2">The sequence shown here is derived from an EMBL/GenBank/DDBJ whole genome shotgun (WGS) entry which is preliminary data.</text>
</comment>
<dbReference type="HOGENOM" id="CLU_771601_0_0_1"/>
<organism evidence="2 3">
    <name type="scientific">Capronia epimyces CBS 606.96</name>
    <dbReference type="NCBI Taxonomy" id="1182542"/>
    <lineage>
        <taxon>Eukaryota</taxon>
        <taxon>Fungi</taxon>
        <taxon>Dikarya</taxon>
        <taxon>Ascomycota</taxon>
        <taxon>Pezizomycotina</taxon>
        <taxon>Eurotiomycetes</taxon>
        <taxon>Chaetothyriomycetidae</taxon>
        <taxon>Chaetothyriales</taxon>
        <taxon>Herpotrichiellaceae</taxon>
        <taxon>Capronia</taxon>
    </lineage>
</organism>
<name>W9XWJ5_9EURO</name>
<sequence length="347" mass="40743">MSNDDDYPTRPHRDRDQDHSRYGRSTGLRFPDEDNYASDSRRPAAPTPRHSRYDVSPPRAYGSDESRLKKDLDPRDAEPKTASRDPKDDPPRYREYPTSARDNDVKPKKSNTAAPRRRSFDDDAADINPTTHRHGRDGGGAAYGRSKGYREDLPDPEPIMSDRYDPKRTQGSGRRPPVDDDGEFEPEPPRRAKTYREPDHHRRRGDDVYDDEPRASRRYRSPEDRHSDRDRGYRSDGRDARPSSRRDGDRYADRRYRSSGADGYASDRGHKRSDRDRDRDRDGDRDRRDRDRDRDRDRHRDRSHERRKKKGFSLDDIGKVYEQSQKHYKTVAPLVSSLAKMYLDNKK</sequence>
<keyword evidence="3" id="KW-1185">Reference proteome</keyword>
<evidence type="ECO:0000313" key="2">
    <source>
        <dbReference type="EMBL" id="EXJ81336.1"/>
    </source>
</evidence>
<proteinExistence type="predicted"/>
<feature type="compositionally biased region" description="Basic and acidic residues" evidence="1">
    <location>
        <begin position="187"/>
        <end position="256"/>
    </location>
</feature>
<dbReference type="STRING" id="1182542.W9XWJ5"/>
<dbReference type="GeneID" id="19171724"/>
<gene>
    <name evidence="2" type="ORF">A1O3_07626</name>
</gene>
<accession>W9XWJ5</accession>
<dbReference type="OrthoDB" id="4161448at2759"/>
<dbReference type="RefSeq" id="XP_007735924.1">
    <property type="nucleotide sequence ID" value="XM_007737734.1"/>
</dbReference>
<feature type="compositionally biased region" description="Basic and acidic residues" evidence="1">
    <location>
        <begin position="265"/>
        <end position="304"/>
    </location>
</feature>
<evidence type="ECO:0000313" key="3">
    <source>
        <dbReference type="Proteomes" id="UP000019478"/>
    </source>
</evidence>
<dbReference type="Proteomes" id="UP000019478">
    <property type="component" value="Unassembled WGS sequence"/>
</dbReference>
<reference evidence="2 3" key="1">
    <citation type="submission" date="2013-03" db="EMBL/GenBank/DDBJ databases">
        <title>The Genome Sequence of Capronia epimyces CBS 606.96.</title>
        <authorList>
            <consortium name="The Broad Institute Genomics Platform"/>
            <person name="Cuomo C."/>
            <person name="de Hoog S."/>
            <person name="Gorbushina A."/>
            <person name="Walker B."/>
            <person name="Young S.K."/>
            <person name="Zeng Q."/>
            <person name="Gargeya S."/>
            <person name="Fitzgerald M."/>
            <person name="Haas B."/>
            <person name="Abouelleil A."/>
            <person name="Allen A.W."/>
            <person name="Alvarado L."/>
            <person name="Arachchi H.M."/>
            <person name="Berlin A.M."/>
            <person name="Chapman S.B."/>
            <person name="Gainer-Dewar J."/>
            <person name="Goldberg J."/>
            <person name="Griggs A."/>
            <person name="Gujja S."/>
            <person name="Hansen M."/>
            <person name="Howarth C."/>
            <person name="Imamovic A."/>
            <person name="Ireland A."/>
            <person name="Larimer J."/>
            <person name="McCowan C."/>
            <person name="Murphy C."/>
            <person name="Pearson M."/>
            <person name="Poon T.W."/>
            <person name="Priest M."/>
            <person name="Roberts A."/>
            <person name="Saif S."/>
            <person name="Shea T."/>
            <person name="Sisk P."/>
            <person name="Sykes S."/>
            <person name="Wortman J."/>
            <person name="Nusbaum C."/>
            <person name="Birren B."/>
        </authorList>
    </citation>
    <scope>NUCLEOTIDE SEQUENCE [LARGE SCALE GENOMIC DNA]</scope>
    <source>
        <strain evidence="2 3">CBS 606.96</strain>
    </source>
</reference>
<dbReference type="EMBL" id="AMGY01000006">
    <property type="protein sequence ID" value="EXJ81336.1"/>
    <property type="molecule type" value="Genomic_DNA"/>
</dbReference>
<dbReference type="AlphaFoldDB" id="W9XWJ5"/>
<feature type="region of interest" description="Disordered" evidence="1">
    <location>
        <begin position="1"/>
        <end position="316"/>
    </location>
</feature>
<protein>
    <submittedName>
        <fullName evidence="2">Uncharacterized protein</fullName>
    </submittedName>
</protein>
<feature type="compositionally biased region" description="Basic and acidic residues" evidence="1">
    <location>
        <begin position="62"/>
        <end position="107"/>
    </location>
</feature>
<feature type="compositionally biased region" description="Basic and acidic residues" evidence="1">
    <location>
        <begin position="7"/>
        <end position="21"/>
    </location>
</feature>